<feature type="compositionally biased region" description="Basic and acidic residues" evidence="1">
    <location>
        <begin position="16"/>
        <end position="25"/>
    </location>
</feature>
<protein>
    <submittedName>
        <fullName evidence="2">Uncharacterized protein</fullName>
    </submittedName>
</protein>
<dbReference type="Proteomes" id="UP000800039">
    <property type="component" value="Unassembled WGS sequence"/>
</dbReference>
<feature type="compositionally biased region" description="Low complexity" evidence="1">
    <location>
        <begin position="226"/>
        <end position="239"/>
    </location>
</feature>
<proteinExistence type="predicted"/>
<evidence type="ECO:0000256" key="1">
    <source>
        <dbReference type="SAM" id="MobiDB-lite"/>
    </source>
</evidence>
<sequence length="603" mass="67283">MKRKFSFNLAPVKIPTKSDTHDKQAPEPTPSHSETSSHSHRRHASKDSIPDPSTYISRRVLDPDTEQDLRIACRLILQNFKPSDHGMEDTDPKLDFGAMQRRKEPREHKPQPAEVKVRMPTGAPAELTTSFLPRKPSTKTRTRTKADMEIRARTNGDVHTQANSSRKRADFAWLDDRDDKREQNLKKFGRSPSIDLPRSAAMHVDGDSGVSTPVTVTSTLAYSKQASTAPTSASLTSSRSPDRRSRHFENPAALADAQAAEWMREELEKRRKEEASQPQARPSTAVQTPSRSTSIRNGIKDVFSGTRSRALSRAQSHESLRTTDTQDSSLDPQRSGSAMGWRSWGLPRRSGSRSNSRPGTSRGQSDEPEQSRKPEPKVVNLNRDLPPLPGLDTWKDPEEPKEEMVKSPKSPTSAAHIASLMRPQEPTEERSPAERGRTHRRSRSDNLATQYANSYPVRKSSHSKQQLKTPPQPTRAAPGIENTSDNLMAGRAPTSNLNNRLEPGASSHTRQRSGDTLTSPTTPNGKTSFSRTISMDTPSRSTGSSEVKTPGREEQKSRLKKVFTGWMSRKEKKEDWMHKIEKEGVRKGVLVQDGTTIAPVVRY</sequence>
<gene>
    <name evidence="2" type="ORF">K460DRAFT_352526</name>
</gene>
<feature type="compositionally biased region" description="Basic and acidic residues" evidence="1">
    <location>
        <begin position="240"/>
        <end position="249"/>
    </location>
</feature>
<accession>A0A9P4GLE0</accession>
<keyword evidence="3" id="KW-1185">Reference proteome</keyword>
<evidence type="ECO:0000313" key="2">
    <source>
        <dbReference type="EMBL" id="KAF1847377.1"/>
    </source>
</evidence>
<feature type="compositionally biased region" description="Basic and acidic residues" evidence="1">
    <location>
        <begin position="82"/>
        <end position="94"/>
    </location>
</feature>
<reference evidence="2" key="1">
    <citation type="submission" date="2020-01" db="EMBL/GenBank/DDBJ databases">
        <authorList>
            <consortium name="DOE Joint Genome Institute"/>
            <person name="Haridas S."/>
            <person name="Albert R."/>
            <person name="Binder M."/>
            <person name="Bloem J."/>
            <person name="Labutti K."/>
            <person name="Salamov A."/>
            <person name="Andreopoulos B."/>
            <person name="Baker S.E."/>
            <person name="Barry K."/>
            <person name="Bills G."/>
            <person name="Bluhm B.H."/>
            <person name="Cannon C."/>
            <person name="Castanera R."/>
            <person name="Culley D.E."/>
            <person name="Daum C."/>
            <person name="Ezra D."/>
            <person name="Gonzalez J.B."/>
            <person name="Henrissat B."/>
            <person name="Kuo A."/>
            <person name="Liang C."/>
            <person name="Lipzen A."/>
            <person name="Lutzoni F."/>
            <person name="Magnuson J."/>
            <person name="Mondo S."/>
            <person name="Nolan M."/>
            <person name="Ohm R."/>
            <person name="Pangilinan J."/>
            <person name="Park H.-J."/>
            <person name="Ramirez L."/>
            <person name="Alfaro M."/>
            <person name="Sun H."/>
            <person name="Tritt A."/>
            <person name="Yoshinaga Y."/>
            <person name="Zwiers L.-H."/>
            <person name="Turgeon B.G."/>
            <person name="Goodwin S.B."/>
            <person name="Spatafora J.W."/>
            <person name="Crous P.W."/>
            <person name="Grigoriev I.V."/>
        </authorList>
    </citation>
    <scope>NUCLEOTIDE SEQUENCE</scope>
    <source>
        <strain evidence="2">CBS 394.84</strain>
    </source>
</reference>
<dbReference type="GeneID" id="63848912"/>
<feature type="compositionally biased region" description="Polar residues" evidence="1">
    <location>
        <begin position="276"/>
        <end position="296"/>
    </location>
</feature>
<feature type="region of interest" description="Disordered" evidence="1">
    <location>
        <begin position="187"/>
        <end position="210"/>
    </location>
</feature>
<feature type="compositionally biased region" description="Basic and acidic residues" evidence="1">
    <location>
        <begin position="425"/>
        <end position="436"/>
    </location>
</feature>
<feature type="region of interest" description="Disordered" evidence="1">
    <location>
        <begin position="223"/>
        <end position="558"/>
    </location>
</feature>
<feature type="compositionally biased region" description="Basic and acidic residues" evidence="1">
    <location>
        <begin position="393"/>
        <end position="406"/>
    </location>
</feature>
<dbReference type="RefSeq" id="XP_040789940.1">
    <property type="nucleotide sequence ID" value="XM_040931660.1"/>
</dbReference>
<feature type="compositionally biased region" description="Basic and acidic residues" evidence="1">
    <location>
        <begin position="262"/>
        <end position="275"/>
    </location>
</feature>
<dbReference type="AlphaFoldDB" id="A0A9P4GLE0"/>
<feature type="compositionally biased region" description="Polar residues" evidence="1">
    <location>
        <begin position="514"/>
        <end position="547"/>
    </location>
</feature>
<feature type="region of interest" description="Disordered" evidence="1">
    <location>
        <begin position="1"/>
        <end position="64"/>
    </location>
</feature>
<dbReference type="OrthoDB" id="5430532at2759"/>
<name>A0A9P4GLE0_9PLEO</name>
<feature type="compositionally biased region" description="Basic and acidic residues" evidence="1">
    <location>
        <begin position="101"/>
        <end position="117"/>
    </location>
</feature>
<feature type="compositionally biased region" description="Polar residues" evidence="1">
    <location>
        <begin position="322"/>
        <end position="336"/>
    </location>
</feature>
<comment type="caution">
    <text evidence="2">The sequence shown here is derived from an EMBL/GenBank/DDBJ whole genome shotgun (WGS) entry which is preliminary data.</text>
</comment>
<feature type="compositionally biased region" description="Low complexity" evidence="1">
    <location>
        <begin position="348"/>
        <end position="363"/>
    </location>
</feature>
<feature type="region of interest" description="Disordered" evidence="1">
    <location>
        <begin position="78"/>
        <end position="144"/>
    </location>
</feature>
<dbReference type="EMBL" id="ML976615">
    <property type="protein sequence ID" value="KAF1847377.1"/>
    <property type="molecule type" value="Genomic_DNA"/>
</dbReference>
<evidence type="ECO:0000313" key="3">
    <source>
        <dbReference type="Proteomes" id="UP000800039"/>
    </source>
</evidence>
<organism evidence="2 3">
    <name type="scientific">Cucurbitaria berberidis CBS 394.84</name>
    <dbReference type="NCBI Taxonomy" id="1168544"/>
    <lineage>
        <taxon>Eukaryota</taxon>
        <taxon>Fungi</taxon>
        <taxon>Dikarya</taxon>
        <taxon>Ascomycota</taxon>
        <taxon>Pezizomycotina</taxon>
        <taxon>Dothideomycetes</taxon>
        <taxon>Pleosporomycetidae</taxon>
        <taxon>Pleosporales</taxon>
        <taxon>Pleosporineae</taxon>
        <taxon>Cucurbitariaceae</taxon>
        <taxon>Cucurbitaria</taxon>
    </lineage>
</organism>